<feature type="transmembrane region" description="Helical" evidence="13">
    <location>
        <begin position="208"/>
        <end position="229"/>
    </location>
</feature>
<feature type="transmembrane region" description="Helical" evidence="13">
    <location>
        <begin position="140"/>
        <end position="158"/>
    </location>
</feature>
<keyword evidence="5" id="KW-1003">Cell membrane</keyword>
<gene>
    <name evidence="14" type="ORF">D3P04_09745</name>
</gene>
<evidence type="ECO:0000256" key="2">
    <source>
        <dbReference type="ARBA" id="ARBA00004651"/>
    </source>
</evidence>
<keyword evidence="6" id="KW-0533">Nickel</keyword>
<feature type="transmembrane region" description="Helical" evidence="13">
    <location>
        <begin position="284"/>
        <end position="305"/>
    </location>
</feature>
<keyword evidence="15" id="KW-1185">Reference proteome</keyword>
<dbReference type="GO" id="GO:0046583">
    <property type="term" value="F:monoatomic cation efflux transmembrane transporter activity"/>
    <property type="evidence" value="ECO:0007669"/>
    <property type="project" value="TreeGrafter"/>
</dbReference>
<dbReference type="GO" id="GO:0015099">
    <property type="term" value="F:nickel cation transmembrane transporter activity"/>
    <property type="evidence" value="ECO:0007669"/>
    <property type="project" value="UniProtKB-UniRule"/>
</dbReference>
<protein>
    <recommendedName>
        <fullName evidence="13">Nickel/cobalt efflux system</fullName>
    </recommendedName>
</protein>
<comment type="similarity">
    <text evidence="13">Belongs to the NiCoT transporter (TC 2.A.52) family.</text>
</comment>
<evidence type="ECO:0000313" key="15">
    <source>
        <dbReference type="Proteomes" id="UP000284202"/>
    </source>
</evidence>
<comment type="subcellular location">
    <subcellularLocation>
        <location evidence="2 13">Cell membrane</location>
        <topology evidence="2 13">Multi-pass membrane protein</topology>
    </subcellularLocation>
</comment>
<dbReference type="GO" id="GO:0005886">
    <property type="term" value="C:plasma membrane"/>
    <property type="evidence" value="ECO:0007669"/>
    <property type="project" value="UniProtKB-SubCell"/>
</dbReference>
<evidence type="ECO:0000256" key="5">
    <source>
        <dbReference type="ARBA" id="ARBA00022475"/>
    </source>
</evidence>
<keyword evidence="11 13" id="KW-0472">Membrane</keyword>
<dbReference type="RefSeq" id="WP_119748337.1">
    <property type="nucleotide sequence ID" value="NZ_QZCG01000006.1"/>
</dbReference>
<keyword evidence="3" id="KW-0171">Cobalt transport</keyword>
<accession>A0A418SWF5</accession>
<evidence type="ECO:0000256" key="8">
    <source>
        <dbReference type="ARBA" id="ARBA00022989"/>
    </source>
</evidence>
<keyword evidence="8 13" id="KW-1133">Transmembrane helix</keyword>
<feature type="transmembrane region" description="Helical" evidence="13">
    <location>
        <begin position="100"/>
        <end position="120"/>
    </location>
</feature>
<keyword evidence="9" id="KW-0406">Ion transport</keyword>
<evidence type="ECO:0000256" key="4">
    <source>
        <dbReference type="ARBA" id="ARBA00022448"/>
    </source>
</evidence>
<dbReference type="GO" id="GO:0010045">
    <property type="term" value="P:response to nickel cation"/>
    <property type="evidence" value="ECO:0007669"/>
    <property type="project" value="TreeGrafter"/>
</dbReference>
<reference evidence="15" key="1">
    <citation type="submission" date="2018-09" db="EMBL/GenBank/DDBJ databases">
        <title>Acidovorax cavernicola nov. sp. isolated from Gruta de las Maravillas (Aracena, Spain).</title>
        <authorList>
            <person name="Jurado V."/>
            <person name="Gutierrez-Patricio S."/>
            <person name="Gonzalez-Pimentel J.L."/>
            <person name="Miller A.Z."/>
            <person name="Laiz L."/>
            <person name="Saiz-Jimenez C."/>
        </authorList>
    </citation>
    <scope>NUCLEOTIDE SEQUENCE [LARGE SCALE GENOMIC DNA]</scope>
    <source>
        <strain evidence="15">1011MAR3C25</strain>
    </source>
</reference>
<dbReference type="GO" id="GO:0006824">
    <property type="term" value="P:cobalt ion transport"/>
    <property type="evidence" value="ECO:0007669"/>
    <property type="project" value="UniProtKB-KW"/>
</dbReference>
<evidence type="ECO:0000256" key="7">
    <source>
        <dbReference type="ARBA" id="ARBA00022692"/>
    </source>
</evidence>
<feature type="transmembrane region" description="Helical" evidence="13">
    <location>
        <begin position="235"/>
        <end position="263"/>
    </location>
</feature>
<dbReference type="Pfam" id="PF03824">
    <property type="entry name" value="NicO"/>
    <property type="match status" value="1"/>
</dbReference>
<sequence length="306" mass="32173">MRMPARILAVTGLLTAAIVVFLWQSGWLAGLEQWAALRQREAQTMMAGALRGLRAGDPGASLSLMAICFGYGFLHAVGPGHGKVLIGGYGYGAKVPLGRLAGISVVASLAQALTAILLVWGGLTLFDLSRDALTGLSEDHMADISAVMIGLVGIWLAWRGMRQLIRARRSAEDHGHHHDHDHDTDCGCGHVHGPSIDQVTETRSLRDALALIAGIAIRPCTGAIFLLLLTWRMGFFGTGIAGAFAMGLGTATVTLLVACLSVWAREGSFALFSGAGAIGTMSRWLPGMMQLAAGLVVALVALSLLR</sequence>
<dbReference type="InterPro" id="IPR011541">
    <property type="entry name" value="Ni/Co_transpt_high_affinity"/>
</dbReference>
<comment type="function">
    <text evidence="1">Efflux system for nickel and cobalt.</text>
</comment>
<dbReference type="OrthoDB" id="9812956at2"/>
<evidence type="ECO:0000256" key="6">
    <source>
        <dbReference type="ARBA" id="ARBA00022596"/>
    </source>
</evidence>
<dbReference type="InterPro" id="IPR051224">
    <property type="entry name" value="NiCoT_RcnA"/>
</dbReference>
<evidence type="ECO:0000256" key="9">
    <source>
        <dbReference type="ARBA" id="ARBA00023065"/>
    </source>
</evidence>
<evidence type="ECO:0000256" key="11">
    <source>
        <dbReference type="ARBA" id="ARBA00023136"/>
    </source>
</evidence>
<keyword evidence="7 13" id="KW-0812">Transmembrane</keyword>
<evidence type="ECO:0000256" key="3">
    <source>
        <dbReference type="ARBA" id="ARBA00022426"/>
    </source>
</evidence>
<proteinExistence type="inferred from homology"/>
<keyword evidence="12" id="KW-0170">Cobalt</keyword>
<evidence type="ECO:0000256" key="12">
    <source>
        <dbReference type="ARBA" id="ARBA00023285"/>
    </source>
</evidence>
<keyword evidence="4 13" id="KW-0813">Transport</keyword>
<dbReference type="GO" id="GO:0032025">
    <property type="term" value="P:response to cobalt ion"/>
    <property type="evidence" value="ECO:0007669"/>
    <property type="project" value="TreeGrafter"/>
</dbReference>
<dbReference type="Proteomes" id="UP000284202">
    <property type="component" value="Unassembled WGS sequence"/>
</dbReference>
<comment type="caution">
    <text evidence="14">The sequence shown here is derived from an EMBL/GenBank/DDBJ whole genome shotgun (WGS) entry which is preliminary data.</text>
</comment>
<organism evidence="14 15">
    <name type="scientific">Paracoccus onubensis</name>
    <dbReference type="NCBI Taxonomy" id="1675788"/>
    <lineage>
        <taxon>Bacteria</taxon>
        <taxon>Pseudomonadati</taxon>
        <taxon>Pseudomonadota</taxon>
        <taxon>Alphaproteobacteria</taxon>
        <taxon>Rhodobacterales</taxon>
        <taxon>Paracoccaceae</taxon>
        <taxon>Paracoccus</taxon>
    </lineage>
</organism>
<dbReference type="PANTHER" id="PTHR40659">
    <property type="entry name" value="NICKEL/COBALT EFFLUX SYSTEM RCNA"/>
    <property type="match status" value="1"/>
</dbReference>
<keyword evidence="10" id="KW-0921">Nickel transport</keyword>
<evidence type="ECO:0000256" key="13">
    <source>
        <dbReference type="RuleBase" id="RU362101"/>
    </source>
</evidence>
<name>A0A418SWF5_9RHOB</name>
<evidence type="ECO:0000256" key="1">
    <source>
        <dbReference type="ARBA" id="ARBA00002510"/>
    </source>
</evidence>
<dbReference type="AlphaFoldDB" id="A0A418SWF5"/>
<evidence type="ECO:0000256" key="10">
    <source>
        <dbReference type="ARBA" id="ARBA00023112"/>
    </source>
</evidence>
<dbReference type="PANTHER" id="PTHR40659:SF1">
    <property type="entry name" value="NICKEL_COBALT EFFLUX SYSTEM RCNA"/>
    <property type="match status" value="1"/>
</dbReference>
<dbReference type="EMBL" id="QZCG01000006">
    <property type="protein sequence ID" value="RJE85293.1"/>
    <property type="molecule type" value="Genomic_DNA"/>
</dbReference>
<evidence type="ECO:0000313" key="14">
    <source>
        <dbReference type="EMBL" id="RJE85293.1"/>
    </source>
</evidence>